<dbReference type="EMBL" id="CM047590">
    <property type="protein sequence ID" value="KAI9919406.1"/>
    <property type="molecule type" value="Genomic_DNA"/>
</dbReference>
<reference evidence="1 2" key="1">
    <citation type="journal article" date="2022" name="bioRxiv">
        <title>The genome of the oomycete Peronosclerospora sorghi, a cosmopolitan pathogen of maize and sorghum, is inflated with dispersed pseudogenes.</title>
        <authorList>
            <person name="Fletcher K."/>
            <person name="Martin F."/>
            <person name="Isakeit T."/>
            <person name="Cavanaugh K."/>
            <person name="Magill C."/>
            <person name="Michelmore R."/>
        </authorList>
    </citation>
    <scope>NUCLEOTIDE SEQUENCE [LARGE SCALE GENOMIC DNA]</scope>
    <source>
        <strain evidence="1">P6</strain>
    </source>
</reference>
<dbReference type="Proteomes" id="UP001163321">
    <property type="component" value="Chromosome 11"/>
</dbReference>
<accession>A0ACC0WM72</accession>
<sequence length="396" mass="45167">MTKDRFVPHVFPSFELSIADQAELQALVSTLIEEHLPGFREYCHSSVDRNRWKLFKTKENIRVYSEREFKHERLSGKKEEDNVVNLSVLLCEGAISGKFEDVMYGVMSPTLEVMRLNSSYLHDMHSASVLSTLISPSPDDPFQSLVLKWVRLDLPLHSTSLVKNRDFVYVDATGILYLQDGEQLGFHVQHSVKLPHAPHLPGLVRGNFHLCAFFRQERELAVEMYALGACDPRGPVLKSLLVHSIASVLLTSTDYAHCGEMKKLTWIMQHRNKLRMQLSIKCNDDKCVNCALPLRQSRVKRLSTVRRLCKLCFHPVCRSCRVQKLLTFMELDFQYIKRKVTFCPVCIKEALGVCALQVARDETLTTFRVCRTGSMLSTASSSDEEMIETIVRLGGN</sequence>
<gene>
    <name evidence="1" type="ORF">PsorP6_017529</name>
</gene>
<organism evidence="1 2">
    <name type="scientific">Peronosclerospora sorghi</name>
    <dbReference type="NCBI Taxonomy" id="230839"/>
    <lineage>
        <taxon>Eukaryota</taxon>
        <taxon>Sar</taxon>
        <taxon>Stramenopiles</taxon>
        <taxon>Oomycota</taxon>
        <taxon>Peronosporomycetes</taxon>
        <taxon>Peronosporales</taxon>
        <taxon>Peronosporaceae</taxon>
        <taxon>Peronosclerospora</taxon>
    </lineage>
</organism>
<comment type="caution">
    <text evidence="1">The sequence shown here is derived from an EMBL/GenBank/DDBJ whole genome shotgun (WGS) entry which is preliminary data.</text>
</comment>
<protein>
    <submittedName>
        <fullName evidence="1">Uncharacterized protein</fullName>
    </submittedName>
</protein>
<name>A0ACC0WM72_9STRA</name>
<evidence type="ECO:0000313" key="2">
    <source>
        <dbReference type="Proteomes" id="UP001163321"/>
    </source>
</evidence>
<evidence type="ECO:0000313" key="1">
    <source>
        <dbReference type="EMBL" id="KAI9919406.1"/>
    </source>
</evidence>
<keyword evidence="2" id="KW-1185">Reference proteome</keyword>
<proteinExistence type="predicted"/>